<accession>A0A6M3JTQ3</accession>
<protein>
    <submittedName>
        <fullName evidence="2">Uncharacterized protein</fullName>
    </submittedName>
</protein>
<feature type="compositionally biased region" description="Pro residues" evidence="1">
    <location>
        <begin position="72"/>
        <end position="81"/>
    </location>
</feature>
<gene>
    <name evidence="2" type="ORF">MM415A02929_0009</name>
</gene>
<sequence length="88" mass="10018">MPENTAFQIVNNLRKKVEELAESHREEVAADCFLLLLHHAHRCGYDLMIEAFKKFEINKNSKWGIPDTDGPAPGPPDPPWPKNYHPVG</sequence>
<reference evidence="2" key="1">
    <citation type="submission" date="2020-03" db="EMBL/GenBank/DDBJ databases">
        <title>The deep terrestrial virosphere.</title>
        <authorList>
            <person name="Holmfeldt K."/>
            <person name="Nilsson E."/>
            <person name="Simone D."/>
            <person name="Lopez-Fernandez M."/>
            <person name="Wu X."/>
            <person name="de Brujin I."/>
            <person name="Lundin D."/>
            <person name="Andersson A."/>
            <person name="Bertilsson S."/>
            <person name="Dopson M."/>
        </authorList>
    </citation>
    <scope>NUCLEOTIDE SEQUENCE</scope>
    <source>
        <strain evidence="2">MM415A02929</strain>
    </source>
</reference>
<organism evidence="2">
    <name type="scientific">viral metagenome</name>
    <dbReference type="NCBI Taxonomy" id="1070528"/>
    <lineage>
        <taxon>unclassified sequences</taxon>
        <taxon>metagenomes</taxon>
        <taxon>organismal metagenomes</taxon>
    </lineage>
</organism>
<proteinExistence type="predicted"/>
<evidence type="ECO:0000256" key="1">
    <source>
        <dbReference type="SAM" id="MobiDB-lite"/>
    </source>
</evidence>
<dbReference type="AlphaFoldDB" id="A0A6M3JTQ3"/>
<feature type="region of interest" description="Disordered" evidence="1">
    <location>
        <begin position="62"/>
        <end position="88"/>
    </location>
</feature>
<dbReference type="EMBL" id="MT141923">
    <property type="protein sequence ID" value="QJA72087.1"/>
    <property type="molecule type" value="Genomic_DNA"/>
</dbReference>
<name>A0A6M3JTQ3_9ZZZZ</name>
<evidence type="ECO:0000313" key="2">
    <source>
        <dbReference type="EMBL" id="QJA72087.1"/>
    </source>
</evidence>